<protein>
    <submittedName>
        <fullName evidence="8">1-phosphofructokinase family hexose kinase</fullName>
    </submittedName>
</protein>
<dbReference type="InterPro" id="IPR017583">
    <property type="entry name" value="Tagatose/fructose_Pkinase"/>
</dbReference>
<evidence type="ECO:0000256" key="4">
    <source>
        <dbReference type="ARBA" id="ARBA00022777"/>
    </source>
</evidence>
<dbReference type="Pfam" id="PF00294">
    <property type="entry name" value="PfkB"/>
    <property type="match status" value="1"/>
</dbReference>
<dbReference type="CDD" id="cd01164">
    <property type="entry name" value="FruK_PfkB_like"/>
    <property type="match status" value="1"/>
</dbReference>
<name>A0A931G084_9ACTN</name>
<evidence type="ECO:0000256" key="3">
    <source>
        <dbReference type="ARBA" id="ARBA00022741"/>
    </source>
</evidence>
<evidence type="ECO:0000259" key="7">
    <source>
        <dbReference type="Pfam" id="PF00294"/>
    </source>
</evidence>
<dbReference type="InterPro" id="IPR002173">
    <property type="entry name" value="Carboh/pur_kinase_PfkB_CS"/>
</dbReference>
<evidence type="ECO:0000313" key="8">
    <source>
        <dbReference type="EMBL" id="MBG0563791.1"/>
    </source>
</evidence>
<dbReference type="PANTHER" id="PTHR46566:SF5">
    <property type="entry name" value="1-PHOSPHOFRUCTOKINASE"/>
    <property type="match status" value="1"/>
</dbReference>
<evidence type="ECO:0000256" key="6">
    <source>
        <dbReference type="PIRNR" id="PIRNR000535"/>
    </source>
</evidence>
<evidence type="ECO:0000256" key="5">
    <source>
        <dbReference type="ARBA" id="ARBA00022840"/>
    </source>
</evidence>
<dbReference type="PROSITE" id="PS00583">
    <property type="entry name" value="PFKB_KINASES_1"/>
    <property type="match status" value="1"/>
</dbReference>
<dbReference type="NCBIfam" id="TIGR03168">
    <property type="entry name" value="1-PFK"/>
    <property type="match status" value="1"/>
</dbReference>
<reference evidence="8" key="1">
    <citation type="submission" date="2020-11" db="EMBL/GenBank/DDBJ databases">
        <title>Isolation and identification of active actinomycetes.</title>
        <authorList>
            <person name="Sun X."/>
        </authorList>
    </citation>
    <scope>NUCLEOTIDE SEQUENCE</scope>
    <source>
        <strain evidence="8">NEAU-A11</strain>
    </source>
</reference>
<dbReference type="RefSeq" id="WP_196415579.1">
    <property type="nucleotide sequence ID" value="NZ_JADQTO010000009.1"/>
</dbReference>
<dbReference type="AlphaFoldDB" id="A0A931G084"/>
<dbReference type="Gene3D" id="3.40.1190.20">
    <property type="match status" value="1"/>
</dbReference>
<dbReference type="PROSITE" id="PS00584">
    <property type="entry name" value="PFKB_KINASES_2"/>
    <property type="match status" value="1"/>
</dbReference>
<gene>
    <name evidence="8" type="ORF">I4J89_20310</name>
</gene>
<dbReference type="Proteomes" id="UP000598146">
    <property type="component" value="Unassembled WGS sequence"/>
</dbReference>
<organism evidence="8 9">
    <name type="scientific">Actinoplanes aureus</name>
    <dbReference type="NCBI Taxonomy" id="2792083"/>
    <lineage>
        <taxon>Bacteria</taxon>
        <taxon>Bacillati</taxon>
        <taxon>Actinomycetota</taxon>
        <taxon>Actinomycetes</taxon>
        <taxon>Micromonosporales</taxon>
        <taxon>Micromonosporaceae</taxon>
        <taxon>Actinoplanes</taxon>
    </lineage>
</organism>
<keyword evidence="3" id="KW-0547">Nucleotide-binding</keyword>
<proteinExistence type="inferred from homology"/>
<feature type="domain" description="Carbohydrate kinase PfkB" evidence="7">
    <location>
        <begin position="22"/>
        <end position="277"/>
    </location>
</feature>
<dbReference type="InterPro" id="IPR011611">
    <property type="entry name" value="PfkB_dom"/>
</dbReference>
<dbReference type="GO" id="GO:0005829">
    <property type="term" value="C:cytosol"/>
    <property type="evidence" value="ECO:0007669"/>
    <property type="project" value="TreeGrafter"/>
</dbReference>
<dbReference type="InterPro" id="IPR029056">
    <property type="entry name" value="Ribokinase-like"/>
</dbReference>
<dbReference type="SUPFAM" id="SSF53613">
    <property type="entry name" value="Ribokinase-like"/>
    <property type="match status" value="1"/>
</dbReference>
<keyword evidence="5" id="KW-0067">ATP-binding</keyword>
<evidence type="ECO:0000256" key="2">
    <source>
        <dbReference type="ARBA" id="ARBA00022679"/>
    </source>
</evidence>
<evidence type="ECO:0000256" key="1">
    <source>
        <dbReference type="ARBA" id="ARBA00010688"/>
    </source>
</evidence>
<keyword evidence="4" id="KW-0418">Kinase</keyword>
<dbReference type="PIRSF" id="PIRSF000535">
    <property type="entry name" value="1PFK/6PFK/LacC"/>
    <property type="match status" value="1"/>
</dbReference>
<sequence>MIITVTLNAALDITYGMTSVAMGDTNRVARVLERPGGKGLNVARVLHTLGEPVLACGLLGGGTGEAVRAQLTLAGIDAAFTPIEGESRRTVVLAEPDRTTLLNEPGPRVTADEWQSFLADFHRLTATAGVVVLSGSLPPGVPVNAYETLAVACRRAGAGVILDADGEPLRHGLAGRPDIVKPNAGELFRLGLPAEAVRRAGATAVVVSRGRDGLLAHTPHGSWTATPPAITGNPTGAGDALVAALACGLAHDWSWPDRLRHGAALSAAAVRAEVAGAFEPATYRALLPQIRLQPL</sequence>
<comment type="caution">
    <text evidence="8">The sequence shown here is derived from an EMBL/GenBank/DDBJ whole genome shotgun (WGS) entry which is preliminary data.</text>
</comment>
<keyword evidence="9" id="KW-1185">Reference proteome</keyword>
<dbReference type="GO" id="GO:0005524">
    <property type="term" value="F:ATP binding"/>
    <property type="evidence" value="ECO:0007669"/>
    <property type="project" value="UniProtKB-KW"/>
</dbReference>
<dbReference type="GO" id="GO:0008443">
    <property type="term" value="F:phosphofructokinase activity"/>
    <property type="evidence" value="ECO:0007669"/>
    <property type="project" value="TreeGrafter"/>
</dbReference>
<dbReference type="PANTHER" id="PTHR46566">
    <property type="entry name" value="1-PHOSPHOFRUCTOKINASE-RELATED"/>
    <property type="match status" value="1"/>
</dbReference>
<keyword evidence="2 6" id="KW-0808">Transferase</keyword>
<comment type="similarity">
    <text evidence="1">Belongs to the carbohydrate kinase PfkB family.</text>
</comment>
<dbReference type="EMBL" id="JADQTO010000009">
    <property type="protein sequence ID" value="MBG0563791.1"/>
    <property type="molecule type" value="Genomic_DNA"/>
</dbReference>
<accession>A0A931G084</accession>
<evidence type="ECO:0000313" key="9">
    <source>
        <dbReference type="Proteomes" id="UP000598146"/>
    </source>
</evidence>